<dbReference type="RefSeq" id="XP_025477845.1">
    <property type="nucleotide sequence ID" value="XM_025623756.1"/>
</dbReference>
<evidence type="ECO:0000313" key="1">
    <source>
        <dbReference type="EMBL" id="PYH32367.1"/>
    </source>
</evidence>
<dbReference type="EMBL" id="KZ821468">
    <property type="protein sequence ID" value="PYH32367.1"/>
    <property type="molecule type" value="Genomic_DNA"/>
</dbReference>
<name>A0A318YFE3_ASPNB</name>
<keyword evidence="2" id="KW-1185">Reference proteome</keyword>
<gene>
    <name evidence="1" type="ORF">BO87DRAFT_378242</name>
</gene>
<sequence length="88" mass="9645">MALTTYLSTYLFATSTSRLFAEQIPGIHIRLAQQQHQPWALLLAPGSFFSSTCGVFAPSAPQFDGHFPIATVCLYPCNPSTKHRAICT</sequence>
<accession>A0A318YFE3</accession>
<evidence type="ECO:0000313" key="2">
    <source>
        <dbReference type="Proteomes" id="UP000247647"/>
    </source>
</evidence>
<dbReference type="Proteomes" id="UP000247647">
    <property type="component" value="Unassembled WGS sequence"/>
</dbReference>
<organism evidence="1 2">
    <name type="scientific">Aspergillus neoniger (strain CBS 115656)</name>
    <dbReference type="NCBI Taxonomy" id="1448310"/>
    <lineage>
        <taxon>Eukaryota</taxon>
        <taxon>Fungi</taxon>
        <taxon>Dikarya</taxon>
        <taxon>Ascomycota</taxon>
        <taxon>Pezizomycotina</taxon>
        <taxon>Eurotiomycetes</taxon>
        <taxon>Eurotiomycetidae</taxon>
        <taxon>Eurotiales</taxon>
        <taxon>Aspergillaceae</taxon>
        <taxon>Aspergillus</taxon>
        <taxon>Aspergillus subgen. Circumdati</taxon>
    </lineage>
</organism>
<protein>
    <submittedName>
        <fullName evidence="1">Uncharacterized protein</fullName>
    </submittedName>
</protein>
<proteinExistence type="predicted"/>
<dbReference type="AlphaFoldDB" id="A0A318YFE3"/>
<reference evidence="1" key="1">
    <citation type="submission" date="2016-12" db="EMBL/GenBank/DDBJ databases">
        <title>The genomes of Aspergillus section Nigri reveals drivers in fungal speciation.</title>
        <authorList>
            <consortium name="DOE Joint Genome Institute"/>
            <person name="Vesth T.C."/>
            <person name="Nybo J."/>
            <person name="Theobald S."/>
            <person name="Brandl J."/>
            <person name="Frisvad J.C."/>
            <person name="Nielsen K.F."/>
            <person name="Lyhne E.K."/>
            <person name="Kogle M.E."/>
            <person name="Kuo A."/>
            <person name="Riley R."/>
            <person name="Clum A."/>
            <person name="Nolan M."/>
            <person name="Lipzen A."/>
            <person name="Salamov A."/>
            <person name="Henrissat B."/>
            <person name="Wiebenga A."/>
            <person name="De Vries R.P."/>
            <person name="Grigoriev I.V."/>
            <person name="Mortensen U.H."/>
            <person name="Andersen M.R."/>
            <person name="Baker S.E."/>
        </authorList>
    </citation>
    <scope>NUCLEOTIDE SEQUENCE [LARGE SCALE GENOMIC DNA]</scope>
    <source>
        <strain evidence="1">CBS 115656</strain>
    </source>
</reference>
<dbReference type="GeneID" id="37126212"/>